<dbReference type="SUPFAM" id="SSF51569">
    <property type="entry name" value="Aldolase"/>
    <property type="match status" value="1"/>
</dbReference>
<dbReference type="EMBL" id="DRGN01000230">
    <property type="protein sequence ID" value="HEU01788.1"/>
    <property type="molecule type" value="Genomic_DNA"/>
</dbReference>
<proteinExistence type="inferred from homology"/>
<dbReference type="InterPro" id="IPR000891">
    <property type="entry name" value="PYR_CT"/>
</dbReference>
<dbReference type="NCBIfam" id="NF004283">
    <property type="entry name" value="PRK05692.1"/>
    <property type="match status" value="1"/>
</dbReference>
<dbReference type="PANTHER" id="PTHR42738:SF7">
    <property type="entry name" value="HYDROXYMETHYLGLUTARYL-COA LYASE"/>
    <property type="match status" value="1"/>
</dbReference>
<gene>
    <name evidence="5" type="ORF">ENH89_15965</name>
</gene>
<evidence type="ECO:0000256" key="1">
    <source>
        <dbReference type="ARBA" id="ARBA00009405"/>
    </source>
</evidence>
<name>A0A9C9TIE8_9HYPH</name>
<evidence type="ECO:0000256" key="2">
    <source>
        <dbReference type="ARBA" id="ARBA00022723"/>
    </source>
</evidence>
<comment type="caution">
    <text evidence="5">The sequence shown here is derived from an EMBL/GenBank/DDBJ whole genome shotgun (WGS) entry which is preliminary data.</text>
</comment>
<dbReference type="CDD" id="cd07938">
    <property type="entry name" value="DRE_TIM_HMGL"/>
    <property type="match status" value="1"/>
</dbReference>
<accession>A0A9C9TIE8</accession>
<dbReference type="Pfam" id="PF00682">
    <property type="entry name" value="HMGL-like"/>
    <property type="match status" value="1"/>
</dbReference>
<dbReference type="GO" id="GO:0004419">
    <property type="term" value="F:hydroxymethylglutaryl-CoA lyase activity"/>
    <property type="evidence" value="ECO:0007669"/>
    <property type="project" value="TreeGrafter"/>
</dbReference>
<keyword evidence="2" id="KW-0479">Metal-binding</keyword>
<dbReference type="FunFam" id="3.20.20.70:FF:000071">
    <property type="entry name" value="Hydroxymethylglutaryl-CoA lyase"/>
    <property type="match status" value="1"/>
</dbReference>
<evidence type="ECO:0000313" key="6">
    <source>
        <dbReference type="Proteomes" id="UP000885680"/>
    </source>
</evidence>
<feature type="domain" description="Pyruvate carboxyltransferase" evidence="4">
    <location>
        <begin position="32"/>
        <end position="299"/>
    </location>
</feature>
<dbReference type="InterPro" id="IPR013785">
    <property type="entry name" value="Aldolase_TIM"/>
</dbReference>
<reference evidence="5" key="1">
    <citation type="journal article" date="2020" name="mSystems">
        <title>Genome- and Community-Level Interaction Insights into Carbon Utilization and Element Cycling Functions of Hydrothermarchaeota in Hydrothermal Sediment.</title>
        <authorList>
            <person name="Zhou Z."/>
            <person name="Liu Y."/>
            <person name="Xu W."/>
            <person name="Pan J."/>
            <person name="Luo Z.H."/>
            <person name="Li M."/>
        </authorList>
    </citation>
    <scope>NUCLEOTIDE SEQUENCE</scope>
    <source>
        <strain evidence="5">HyVt-347</strain>
    </source>
</reference>
<sequence length="337" mass="35483">MGTVMPTKQNRSGMMAEAGNVLPMPVRAGSRIEICEVGPRDGFQIEKPFIPTERKIEIVNGLIDAGLRKVQVTSFVSPRAVPQLADAAEVLAGIDKKPGVILTALVPNARGAERAAETQLDIMGLFCSASEAHSRKNVNASIDETLARFPPVVEIATAAGKRVQGGVATAFGCPFEGDVPPESVVRIARFYRDLGIVDLNLGDTTGMATPATVKALLAALREGVPEMKITLHFHNTRGVGLANVMVGLAEGVNRYDSSIGGLGGCPFAAGATGNICTEDLVYLLEESGYETGIDLERLIDVAKRTEAILGRELPGQVMKAGPRLTRHGVDDVSTAAG</sequence>
<dbReference type="GO" id="GO:0046951">
    <property type="term" value="P:ketone body biosynthetic process"/>
    <property type="evidence" value="ECO:0007669"/>
    <property type="project" value="TreeGrafter"/>
</dbReference>
<dbReference type="Proteomes" id="UP000885680">
    <property type="component" value="Unassembled WGS sequence"/>
</dbReference>
<evidence type="ECO:0000313" key="5">
    <source>
        <dbReference type="EMBL" id="HEU01788.1"/>
    </source>
</evidence>
<protein>
    <submittedName>
        <fullName evidence="5">Hydroxymethylglutaryl-CoA lyase</fullName>
    </submittedName>
</protein>
<dbReference type="GO" id="GO:0046872">
    <property type="term" value="F:metal ion binding"/>
    <property type="evidence" value="ECO:0007669"/>
    <property type="project" value="UniProtKB-KW"/>
</dbReference>
<dbReference type="PANTHER" id="PTHR42738">
    <property type="entry name" value="HYDROXYMETHYLGLUTARYL-COA LYASE"/>
    <property type="match status" value="1"/>
</dbReference>
<dbReference type="AlphaFoldDB" id="A0A9C9TIE8"/>
<dbReference type="PROSITE" id="PS50991">
    <property type="entry name" value="PYR_CT"/>
    <property type="match status" value="1"/>
</dbReference>
<evidence type="ECO:0000259" key="4">
    <source>
        <dbReference type="PROSITE" id="PS50991"/>
    </source>
</evidence>
<evidence type="ECO:0000256" key="3">
    <source>
        <dbReference type="ARBA" id="ARBA00023239"/>
    </source>
</evidence>
<dbReference type="InterPro" id="IPR043594">
    <property type="entry name" value="HMGL"/>
</dbReference>
<dbReference type="Gene3D" id="3.20.20.70">
    <property type="entry name" value="Aldolase class I"/>
    <property type="match status" value="1"/>
</dbReference>
<organism evidence="5 6">
    <name type="scientific">Aurantimonas coralicida</name>
    <dbReference type="NCBI Taxonomy" id="182270"/>
    <lineage>
        <taxon>Bacteria</taxon>
        <taxon>Pseudomonadati</taxon>
        <taxon>Pseudomonadota</taxon>
        <taxon>Alphaproteobacteria</taxon>
        <taxon>Hyphomicrobiales</taxon>
        <taxon>Aurantimonadaceae</taxon>
        <taxon>Aurantimonas</taxon>
    </lineage>
</organism>
<comment type="similarity">
    <text evidence="1">Belongs to the HMG-CoA lyase family.</text>
</comment>
<dbReference type="GO" id="GO:0006552">
    <property type="term" value="P:L-leucine catabolic process"/>
    <property type="evidence" value="ECO:0007669"/>
    <property type="project" value="TreeGrafter"/>
</dbReference>
<keyword evidence="3 5" id="KW-0456">Lyase</keyword>